<feature type="transmembrane region" description="Helical" evidence="6">
    <location>
        <begin position="87"/>
        <end position="105"/>
    </location>
</feature>
<dbReference type="InterPro" id="IPR050833">
    <property type="entry name" value="Poly_Biosynth_Transport"/>
</dbReference>
<feature type="transmembrane region" description="Helical" evidence="6">
    <location>
        <begin position="360"/>
        <end position="381"/>
    </location>
</feature>
<feature type="transmembrane region" description="Helical" evidence="6">
    <location>
        <begin position="289"/>
        <end position="316"/>
    </location>
</feature>
<evidence type="ECO:0000256" key="6">
    <source>
        <dbReference type="SAM" id="Phobius"/>
    </source>
</evidence>
<keyword evidence="4 6" id="KW-1133">Transmembrane helix</keyword>
<feature type="transmembrane region" description="Helical" evidence="6">
    <location>
        <begin position="387"/>
        <end position="407"/>
    </location>
</feature>
<evidence type="ECO:0000256" key="1">
    <source>
        <dbReference type="ARBA" id="ARBA00004651"/>
    </source>
</evidence>
<keyword evidence="3 6" id="KW-0812">Transmembrane</keyword>
<feature type="transmembrane region" description="Helical" evidence="6">
    <location>
        <begin position="39"/>
        <end position="59"/>
    </location>
</feature>
<keyword evidence="5 6" id="KW-0472">Membrane</keyword>
<evidence type="ECO:0000256" key="3">
    <source>
        <dbReference type="ARBA" id="ARBA00022692"/>
    </source>
</evidence>
<dbReference type="PANTHER" id="PTHR30250:SF11">
    <property type="entry name" value="O-ANTIGEN TRANSPORTER-RELATED"/>
    <property type="match status" value="1"/>
</dbReference>
<dbReference type="PANTHER" id="PTHR30250">
    <property type="entry name" value="PST FAMILY PREDICTED COLANIC ACID TRANSPORTER"/>
    <property type="match status" value="1"/>
</dbReference>
<evidence type="ECO:0000313" key="8">
    <source>
        <dbReference type="Proteomes" id="UP000757604"/>
    </source>
</evidence>
<comment type="caution">
    <text evidence="7">The sequence shown here is derived from an EMBL/GenBank/DDBJ whole genome shotgun (WGS) entry which is preliminary data.</text>
</comment>
<dbReference type="Proteomes" id="UP000757604">
    <property type="component" value="Unassembled WGS sequence"/>
</dbReference>
<organism evidence="7 8">
    <name type="scientific">Rhizobium herbae</name>
    <dbReference type="NCBI Taxonomy" id="508661"/>
    <lineage>
        <taxon>Bacteria</taxon>
        <taxon>Pseudomonadati</taxon>
        <taxon>Pseudomonadota</taxon>
        <taxon>Alphaproteobacteria</taxon>
        <taxon>Hyphomicrobiales</taxon>
        <taxon>Rhizobiaceae</taxon>
        <taxon>Rhizobium/Agrobacterium group</taxon>
        <taxon>Rhizobium</taxon>
    </lineage>
</organism>
<name>A0ABS7HAY0_9HYPH</name>
<keyword evidence="2" id="KW-1003">Cell membrane</keyword>
<feature type="transmembrane region" description="Helical" evidence="6">
    <location>
        <begin position="12"/>
        <end position="33"/>
    </location>
</feature>
<dbReference type="RefSeq" id="WP_220372195.1">
    <property type="nucleotide sequence ID" value="NZ_JAEUAO010000002.1"/>
</dbReference>
<dbReference type="EMBL" id="JAEUAO010000002">
    <property type="protein sequence ID" value="MBW9064270.1"/>
    <property type="molecule type" value="Genomic_DNA"/>
</dbReference>
<evidence type="ECO:0000256" key="4">
    <source>
        <dbReference type="ARBA" id="ARBA00022989"/>
    </source>
</evidence>
<evidence type="ECO:0000313" key="7">
    <source>
        <dbReference type="EMBL" id="MBW9064270.1"/>
    </source>
</evidence>
<sequence length="438" mass="47736">MKTFLTDSVVVLFLRMAGILVNLAIFVAIANKLSTTDVGAFSLISTVAVIARYLGPLGFDQVAIKIIPRYILDNDTASIQNLHASSLAFIIFSSAIVSALSVFLYSHATEQFFHLGLYFIFIGVVTSCAISGLCAGILRGHGRVFSAFLPDSFLSYLITAICCVYLVYTEELTLERSLVSAALGYACAALLQLASLAKISLKLPFPREYRAPFRDAFSMWTVQAANLLQSRSAVYFAYVLGTATTAALMDTAARVALLPTLVTWAIGSIAAPQLVKYSAQNKRGEVQKLILVSTWASFIPSVLTLVVYFAFGRLALSTFFPQEYLLSYWPTLICLGAMTINASTSICSTYLIYSGKQAVVFAFTVISAATFFISGFIISIYDVLIGISLSTLLSVAVRDFGIMLYLAQTEKLYSGVWDPRGISLLATLLKERSQQWLP</sequence>
<feature type="transmembrane region" description="Helical" evidence="6">
    <location>
        <begin position="255"/>
        <end position="277"/>
    </location>
</feature>
<accession>A0ABS7HAY0</accession>
<evidence type="ECO:0000256" key="5">
    <source>
        <dbReference type="ARBA" id="ARBA00023136"/>
    </source>
</evidence>
<keyword evidence="8" id="KW-1185">Reference proteome</keyword>
<gene>
    <name evidence="7" type="ORF">JNB71_13165</name>
</gene>
<feature type="transmembrane region" description="Helical" evidence="6">
    <location>
        <begin position="117"/>
        <end position="138"/>
    </location>
</feature>
<proteinExistence type="predicted"/>
<feature type="transmembrane region" description="Helical" evidence="6">
    <location>
        <begin position="328"/>
        <end position="353"/>
    </location>
</feature>
<reference evidence="7 8" key="1">
    <citation type="journal article" date="2021" name="MBio">
        <title>Poor Competitiveness of Bradyrhizobium in Pigeon Pea Root Colonization in Indian Soils.</title>
        <authorList>
            <person name="Chalasani D."/>
            <person name="Basu A."/>
            <person name="Pullabhotla S.V.S.R.N."/>
            <person name="Jorrin B."/>
            <person name="Neal A.L."/>
            <person name="Poole P.S."/>
            <person name="Podile A.R."/>
            <person name="Tkacz A."/>
        </authorList>
    </citation>
    <scope>NUCLEOTIDE SEQUENCE [LARGE SCALE GENOMIC DNA]</scope>
    <source>
        <strain evidence="7 8">HU44</strain>
    </source>
</reference>
<evidence type="ECO:0000256" key="2">
    <source>
        <dbReference type="ARBA" id="ARBA00022475"/>
    </source>
</evidence>
<protein>
    <recommendedName>
        <fullName evidence="9">Polysaccharide biosynthesis protein C-terminal domain-containing protein</fullName>
    </recommendedName>
</protein>
<comment type="subcellular location">
    <subcellularLocation>
        <location evidence="1">Cell membrane</location>
        <topology evidence="1">Multi-pass membrane protein</topology>
    </subcellularLocation>
</comment>
<feature type="transmembrane region" description="Helical" evidence="6">
    <location>
        <begin position="233"/>
        <end position="249"/>
    </location>
</feature>
<evidence type="ECO:0008006" key="9">
    <source>
        <dbReference type="Google" id="ProtNLM"/>
    </source>
</evidence>
<feature type="transmembrane region" description="Helical" evidence="6">
    <location>
        <begin position="180"/>
        <end position="201"/>
    </location>
</feature>
<feature type="transmembrane region" description="Helical" evidence="6">
    <location>
        <begin position="145"/>
        <end position="168"/>
    </location>
</feature>